<keyword evidence="1" id="KW-0472">Membrane</keyword>
<keyword evidence="1" id="KW-1133">Transmembrane helix</keyword>
<dbReference type="GO" id="GO:0016740">
    <property type="term" value="F:transferase activity"/>
    <property type="evidence" value="ECO:0007669"/>
    <property type="project" value="UniProtKB-KW"/>
</dbReference>
<dbReference type="InterPro" id="IPR001173">
    <property type="entry name" value="Glyco_trans_2-like"/>
</dbReference>
<keyword evidence="3" id="KW-0808">Transferase</keyword>
<feature type="domain" description="Glycosyltransferase 2-like" evidence="2">
    <location>
        <begin position="6"/>
        <end position="114"/>
    </location>
</feature>
<feature type="transmembrane region" description="Helical" evidence="1">
    <location>
        <begin position="274"/>
        <end position="296"/>
    </location>
</feature>
<feature type="transmembrane region" description="Helical" evidence="1">
    <location>
        <begin position="302"/>
        <end position="322"/>
    </location>
</feature>
<proteinExistence type="predicted"/>
<organism evidence="3 4">
    <name type="scientific">Butyrivibrio fibrisolvens DSM 3071</name>
    <dbReference type="NCBI Taxonomy" id="1121131"/>
    <lineage>
        <taxon>Bacteria</taxon>
        <taxon>Bacillati</taxon>
        <taxon>Bacillota</taxon>
        <taxon>Clostridia</taxon>
        <taxon>Lachnospirales</taxon>
        <taxon>Lachnospiraceae</taxon>
        <taxon>Butyrivibrio</taxon>
    </lineage>
</organism>
<evidence type="ECO:0000256" key="1">
    <source>
        <dbReference type="SAM" id="Phobius"/>
    </source>
</evidence>
<dbReference type="PANTHER" id="PTHR22916:SF64">
    <property type="entry name" value="TRANSFERASE, PUTATIVE-RELATED"/>
    <property type="match status" value="1"/>
</dbReference>
<gene>
    <name evidence="3" type="ORF">SAMN02745229_03792</name>
</gene>
<dbReference type="OrthoDB" id="1666828at2"/>
<dbReference type="Proteomes" id="UP000184278">
    <property type="component" value="Unassembled WGS sequence"/>
</dbReference>
<dbReference type="AlphaFoldDB" id="A0A1M6EU48"/>
<dbReference type="EMBL" id="FQXK01000045">
    <property type="protein sequence ID" value="SHI88957.1"/>
    <property type="molecule type" value="Genomic_DNA"/>
</dbReference>
<dbReference type="RefSeq" id="WP_073390091.1">
    <property type="nucleotide sequence ID" value="NZ_FQXK01000045.1"/>
</dbReference>
<accession>A0A1M6EU48</accession>
<dbReference type="GeneID" id="89511371"/>
<sequence length="336" mass="38586">MRPFFSIVIPTYNSERTLEYTLKSIRSQKFDQNDLEILVIDGGSTDLTLEIARKYGAVILDNPKRLPEYAKAIGAEKATGKYLMRMDSDEEFSYDTQLQDKKDLLDQYDVKVLISDTIGNGRKELCGVSAVYSNALGDPFSYFIYKVKSSKYETYKKNVIKENGKNAIMQFDEGDLLPLADAATCVMSLDYIREKYPEKYSSIEFTCSAFDQIISDTHTCGIVRGDNTMHNCSSKFKTYLSKLKFRVINNLFNKQESGFSSRESGTKILTKRKYLFVLYAAIIPLPILDSIRLAIVYKHWSFLLHFVYLYYVCFEIFILGIAKKLNFNISNNNYGK</sequence>
<keyword evidence="4" id="KW-1185">Reference proteome</keyword>
<dbReference type="STRING" id="1121131.SAMN02745229_03792"/>
<evidence type="ECO:0000259" key="2">
    <source>
        <dbReference type="Pfam" id="PF00535"/>
    </source>
</evidence>
<keyword evidence="1" id="KW-0812">Transmembrane</keyword>
<reference evidence="4" key="1">
    <citation type="submission" date="2016-11" db="EMBL/GenBank/DDBJ databases">
        <authorList>
            <person name="Varghese N."/>
            <person name="Submissions S."/>
        </authorList>
    </citation>
    <scope>NUCLEOTIDE SEQUENCE [LARGE SCALE GENOMIC DNA]</scope>
    <source>
        <strain evidence="4">DSM 3071</strain>
    </source>
</reference>
<name>A0A1M6EU48_BUTFI</name>
<dbReference type="PANTHER" id="PTHR22916">
    <property type="entry name" value="GLYCOSYLTRANSFERASE"/>
    <property type="match status" value="1"/>
</dbReference>
<dbReference type="Pfam" id="PF00535">
    <property type="entry name" value="Glycos_transf_2"/>
    <property type="match status" value="1"/>
</dbReference>
<dbReference type="InterPro" id="IPR029044">
    <property type="entry name" value="Nucleotide-diphossugar_trans"/>
</dbReference>
<evidence type="ECO:0000313" key="3">
    <source>
        <dbReference type="EMBL" id="SHI88957.1"/>
    </source>
</evidence>
<dbReference type="SUPFAM" id="SSF53448">
    <property type="entry name" value="Nucleotide-diphospho-sugar transferases"/>
    <property type="match status" value="1"/>
</dbReference>
<protein>
    <submittedName>
        <fullName evidence="3">Glycosyl transferase family 2</fullName>
    </submittedName>
</protein>
<dbReference type="Gene3D" id="3.90.550.10">
    <property type="entry name" value="Spore Coat Polysaccharide Biosynthesis Protein SpsA, Chain A"/>
    <property type="match status" value="1"/>
</dbReference>
<evidence type="ECO:0000313" key="4">
    <source>
        <dbReference type="Proteomes" id="UP000184278"/>
    </source>
</evidence>